<feature type="region of interest" description="Disordered" evidence="5">
    <location>
        <begin position="48"/>
        <end position="91"/>
    </location>
</feature>
<feature type="transmembrane region" description="Helical" evidence="6">
    <location>
        <begin position="469"/>
        <end position="489"/>
    </location>
</feature>
<feature type="transmembrane region" description="Helical" evidence="6">
    <location>
        <begin position="255"/>
        <end position="276"/>
    </location>
</feature>
<feature type="transmembrane region" description="Helical" evidence="6">
    <location>
        <begin position="315"/>
        <end position="340"/>
    </location>
</feature>
<keyword evidence="4 6" id="KW-0472">Membrane</keyword>
<feature type="transmembrane region" description="Helical" evidence="6">
    <location>
        <begin position="222"/>
        <end position="243"/>
    </location>
</feature>
<dbReference type="EMBL" id="CP089277">
    <property type="protein sequence ID" value="USP78929.1"/>
    <property type="molecule type" value="Genomic_DNA"/>
</dbReference>
<evidence type="ECO:0000256" key="3">
    <source>
        <dbReference type="ARBA" id="ARBA00022989"/>
    </source>
</evidence>
<dbReference type="InterPro" id="IPR036259">
    <property type="entry name" value="MFS_trans_sf"/>
</dbReference>
<evidence type="ECO:0000256" key="2">
    <source>
        <dbReference type="ARBA" id="ARBA00022692"/>
    </source>
</evidence>
<dbReference type="Gene3D" id="1.20.1250.20">
    <property type="entry name" value="MFS general substrate transporter like domains"/>
    <property type="match status" value="1"/>
</dbReference>
<keyword evidence="9" id="KW-1185">Reference proteome</keyword>
<keyword evidence="2 6" id="KW-0812">Transmembrane</keyword>
<dbReference type="FunFam" id="1.20.1250.20:FF:000286">
    <property type="entry name" value="MFS efflux transporter"/>
    <property type="match status" value="1"/>
</dbReference>
<dbReference type="PROSITE" id="PS50850">
    <property type="entry name" value="MFS"/>
    <property type="match status" value="1"/>
</dbReference>
<dbReference type="Pfam" id="PF13424">
    <property type="entry name" value="TPR_12"/>
    <property type="match status" value="1"/>
</dbReference>
<feature type="transmembrane region" description="Helical" evidence="6">
    <location>
        <begin position="407"/>
        <end position="428"/>
    </location>
</feature>
<dbReference type="SUPFAM" id="SSF48452">
    <property type="entry name" value="TPR-like"/>
    <property type="match status" value="2"/>
</dbReference>
<evidence type="ECO:0000313" key="8">
    <source>
        <dbReference type="EMBL" id="USP78929.1"/>
    </source>
</evidence>
<evidence type="ECO:0000256" key="4">
    <source>
        <dbReference type="ARBA" id="ARBA00023136"/>
    </source>
</evidence>
<feature type="domain" description="Major facilitator superfamily (MFS) profile" evidence="7">
    <location>
        <begin position="103"/>
        <end position="493"/>
    </location>
</feature>
<dbReference type="SUPFAM" id="SSF103473">
    <property type="entry name" value="MFS general substrate transporter"/>
    <property type="match status" value="1"/>
</dbReference>
<gene>
    <name evidence="8" type="ORF">yc1106_06203</name>
</gene>
<protein>
    <recommendedName>
        <fullName evidence="7">Major facilitator superfamily (MFS) profile domain-containing protein</fullName>
    </recommendedName>
</protein>
<dbReference type="Pfam" id="PF13374">
    <property type="entry name" value="TPR_10"/>
    <property type="match status" value="3"/>
</dbReference>
<dbReference type="GO" id="GO:0016020">
    <property type="term" value="C:membrane"/>
    <property type="evidence" value="ECO:0007669"/>
    <property type="project" value="UniProtKB-SubCell"/>
</dbReference>
<feature type="transmembrane region" description="Helical" evidence="6">
    <location>
        <begin position="352"/>
        <end position="370"/>
    </location>
</feature>
<evidence type="ECO:0000256" key="5">
    <source>
        <dbReference type="SAM" id="MobiDB-lite"/>
    </source>
</evidence>
<dbReference type="Gene3D" id="3.40.50.300">
    <property type="entry name" value="P-loop containing nucleotide triphosphate hydrolases"/>
    <property type="match status" value="1"/>
</dbReference>
<feature type="compositionally biased region" description="Polar residues" evidence="5">
    <location>
        <begin position="50"/>
        <end position="80"/>
    </location>
</feature>
<feature type="transmembrane region" description="Helical" evidence="6">
    <location>
        <begin position="190"/>
        <end position="210"/>
    </location>
</feature>
<dbReference type="PANTHER" id="PTHR23514:SF6">
    <property type="entry name" value="MAJOR FACILITATOR SUPERFAMILY (MFS) PROFILE DOMAIN-CONTAINING PROTEIN"/>
    <property type="match status" value="1"/>
</dbReference>
<dbReference type="Pfam" id="PF25000">
    <property type="entry name" value="DUF7779"/>
    <property type="match status" value="1"/>
</dbReference>
<proteinExistence type="predicted"/>
<evidence type="ECO:0000259" key="7">
    <source>
        <dbReference type="PROSITE" id="PS50850"/>
    </source>
</evidence>
<name>A0A9Q8ZAC9_CURCL</name>
<feature type="transmembrane region" description="Helical" evidence="6">
    <location>
        <begin position="440"/>
        <end position="463"/>
    </location>
</feature>
<dbReference type="InterPro" id="IPR011701">
    <property type="entry name" value="MFS"/>
</dbReference>
<dbReference type="Pfam" id="PF07690">
    <property type="entry name" value="MFS_1"/>
    <property type="match status" value="1"/>
</dbReference>
<feature type="transmembrane region" description="Helical" evidence="6">
    <location>
        <begin position="102"/>
        <end position="128"/>
    </location>
</feature>
<dbReference type="FunFam" id="1.20.1250.20:FF:000308">
    <property type="entry name" value="MFS efflux transporter"/>
    <property type="match status" value="1"/>
</dbReference>
<dbReference type="PANTHER" id="PTHR23514">
    <property type="entry name" value="BYPASS OF STOP CODON PROTEIN 6"/>
    <property type="match status" value="1"/>
</dbReference>
<dbReference type="InterPro" id="IPR011990">
    <property type="entry name" value="TPR-like_helical_dom_sf"/>
</dbReference>
<dbReference type="InterPro" id="IPR056681">
    <property type="entry name" value="DUF7779"/>
</dbReference>
<dbReference type="Gene3D" id="1.25.40.10">
    <property type="entry name" value="Tetratricopeptide repeat domain"/>
    <property type="match status" value="2"/>
</dbReference>
<dbReference type="GO" id="GO:0022857">
    <property type="term" value="F:transmembrane transporter activity"/>
    <property type="evidence" value="ECO:0007669"/>
    <property type="project" value="InterPro"/>
</dbReference>
<evidence type="ECO:0000256" key="6">
    <source>
        <dbReference type="SAM" id="Phobius"/>
    </source>
</evidence>
<dbReference type="Proteomes" id="UP001056012">
    <property type="component" value="Chromosome 4"/>
</dbReference>
<dbReference type="AlphaFoldDB" id="A0A9Q8ZAC9"/>
<dbReference type="OrthoDB" id="413079at2759"/>
<organism evidence="8 9">
    <name type="scientific">Curvularia clavata</name>
    <dbReference type="NCBI Taxonomy" id="95742"/>
    <lineage>
        <taxon>Eukaryota</taxon>
        <taxon>Fungi</taxon>
        <taxon>Dikarya</taxon>
        <taxon>Ascomycota</taxon>
        <taxon>Pezizomycotina</taxon>
        <taxon>Dothideomycetes</taxon>
        <taxon>Pleosporomycetidae</taxon>
        <taxon>Pleosporales</taxon>
        <taxon>Pleosporineae</taxon>
        <taxon>Pleosporaceae</taxon>
        <taxon>Curvularia</taxon>
    </lineage>
</organism>
<dbReference type="VEuPathDB" id="FungiDB:yc1106_06203"/>
<dbReference type="InterPro" id="IPR027417">
    <property type="entry name" value="P-loop_NTPase"/>
</dbReference>
<accession>A0A9Q8ZAC9</accession>
<evidence type="ECO:0000256" key="1">
    <source>
        <dbReference type="ARBA" id="ARBA00004141"/>
    </source>
</evidence>
<keyword evidence="3 6" id="KW-1133">Transmembrane helix</keyword>
<feature type="transmembrane region" description="Helical" evidence="6">
    <location>
        <begin position="134"/>
        <end position="155"/>
    </location>
</feature>
<dbReference type="InterPro" id="IPR051788">
    <property type="entry name" value="MFS_Transporter"/>
</dbReference>
<reference evidence="8" key="1">
    <citation type="submission" date="2021-12" db="EMBL/GenBank/DDBJ databases">
        <title>Curvularia clavata genome.</title>
        <authorList>
            <person name="Cao Y."/>
        </authorList>
    </citation>
    <scope>NUCLEOTIDE SEQUENCE</scope>
    <source>
        <strain evidence="8">Yc1106</strain>
    </source>
</reference>
<dbReference type="CDD" id="cd17333">
    <property type="entry name" value="MFS_FucP_MFSD4_like"/>
    <property type="match status" value="1"/>
</dbReference>
<sequence length="1221" mass="135429">MSATFHSLFDIQPASQIANPAPTHQKSTAKAPHHVGILPDVELEYFSVNKDGQPSTSKPSSQNGTQTPKTPTELENSRPATPSHDDGFARERTWNGDPMTKWRILCCCLIYFSNGMNDAVVGALIPYMESYYHISYTIMSLVFVGTAAGFIVAAFFTNTVLGKFGRAKTLVIAELIQLAAYIILVCTPPYPLVVVSFFMLGFGAAINLALNNVYCAHTHPPSVILGLAHGSYGVGGIIAPIIGTAIASRGIVWSRFYFINVGVRIACMAFAAWSFWSFKEDTEDNLLETTNTRQTATEEATSKLKDLKHALKNKVTIFGAIFIFAYQGAEVSISGWFISYLINYRNGDPARVGYVTAGFWGGITIGRFVLTHAAPKIGEKNFVVILTLGTVGLQLLAWLTPNLIGNAVAVCLLGLLLGPVYPCAQTIFSRLMPRHVQTTAIGFIGGAGSSGGAVAPFTTGILAQASGTWVLNPVCLGLYGVMLACWFALPKMSTFQGNIGGRIVVPGTYTAAGGTTNFNFAYRPGHYRSDRPHKPFSTVPFAPDPDFVDRPDIIAWVRDKCARPGARAALVGLGGVGKSQLAIQHAHQVRDAAPDTYVFWVHASTRARFEEAYQGIAEKLQLLDHQDPTVDVLRLVSDWLSNEANGRWSMVIDNADDIETFFPLPRVGQDKAVEGLSTPLVDYLPQSRNGSILITSRSRDAASRLAGGYQNTREVLAMDESQGLELLLNKLSPVPADQSDAVELVHILDHMPLAITQAAAYINRRARMTISSYIREFRENDERRESLLHCDAGDLRRDRTAANSVVTTWQMSFERIQHERLSAADLLSLMSFFNPQEIPVKTLRNYGRASAGAEIGDDSSKADALFDEDLDVLYKYSLINVLPDKDACEMHALVQFCTRVWLSSFDKIEQWRCQFMQLLAEEFPSGDYENWEECQRLLPHIEPLFNSEPVCEETAKAWAEILTNAASYLGQKGSYEVAATIAANAMTIRERIFGPDDLQTLTSTDCLASVLYHQGKYDEAEKLHRRVLAQMEEQLGEHHPTTLVNMSNLVLMLYRQGKYEEAEKLGWRVVAEMEEHLGEHDPYTLFGMGNLALALRPQEKYAEAEKLIRRALLGMEKELGEQHPTIFLAVWALAGLLCELKRHEEAKPLFQRAYNGFIQTLGSQHPHTINCGEEFLAMQQEARQAVPPETTRKKDRHGSLLARKFPRLSKRLHRRDEKYII</sequence>
<evidence type="ECO:0000313" key="9">
    <source>
        <dbReference type="Proteomes" id="UP001056012"/>
    </source>
</evidence>
<dbReference type="InterPro" id="IPR020846">
    <property type="entry name" value="MFS_dom"/>
</dbReference>
<dbReference type="SUPFAM" id="SSF52540">
    <property type="entry name" value="P-loop containing nucleoside triphosphate hydrolases"/>
    <property type="match status" value="1"/>
</dbReference>
<feature type="transmembrane region" description="Helical" evidence="6">
    <location>
        <begin position="382"/>
        <end position="401"/>
    </location>
</feature>
<comment type="subcellular location">
    <subcellularLocation>
        <location evidence="1">Membrane</location>
        <topology evidence="1">Multi-pass membrane protein</topology>
    </subcellularLocation>
</comment>